<dbReference type="SUPFAM" id="SSF103506">
    <property type="entry name" value="Mitochondrial carrier"/>
    <property type="match status" value="1"/>
</dbReference>
<feature type="repeat" description="Solcar" evidence="9">
    <location>
        <begin position="120"/>
        <end position="202"/>
    </location>
</feature>
<gene>
    <name evidence="12" type="ORF">TL16_g12852</name>
</gene>
<feature type="compositionally biased region" description="Basic and acidic residues" evidence="11">
    <location>
        <begin position="36"/>
        <end position="49"/>
    </location>
</feature>
<evidence type="ECO:0000256" key="4">
    <source>
        <dbReference type="ARBA" id="ARBA00022692"/>
    </source>
</evidence>
<keyword evidence="6" id="KW-1133">Transmembrane helix</keyword>
<feature type="repeat" description="Solcar" evidence="9">
    <location>
        <begin position="2"/>
        <end position="110"/>
    </location>
</feature>
<evidence type="ECO:0000313" key="13">
    <source>
        <dbReference type="Proteomes" id="UP001162640"/>
    </source>
</evidence>
<dbReference type="Proteomes" id="UP001162640">
    <property type="component" value="Unassembled WGS sequence"/>
</dbReference>
<evidence type="ECO:0000256" key="10">
    <source>
        <dbReference type="RuleBase" id="RU000488"/>
    </source>
</evidence>
<dbReference type="Gene3D" id="1.50.40.10">
    <property type="entry name" value="Mitochondrial carrier domain"/>
    <property type="match status" value="1"/>
</dbReference>
<dbReference type="PROSITE" id="PS50920">
    <property type="entry name" value="SOLCAR"/>
    <property type="match status" value="3"/>
</dbReference>
<comment type="similarity">
    <text evidence="2 10">Belongs to the mitochondrial carrier (TC 2.A.29) family.</text>
</comment>
<dbReference type="GO" id="GO:0005347">
    <property type="term" value="F:ATP transmembrane transporter activity"/>
    <property type="evidence" value="ECO:0007669"/>
    <property type="project" value="InterPro"/>
</dbReference>
<keyword evidence="8" id="KW-0576">Peroxisome</keyword>
<keyword evidence="7 9" id="KW-0472">Membrane</keyword>
<dbReference type="PANTHER" id="PTHR46650">
    <property type="entry name" value="PEROXISOMAL ADENINE NUCLEOTIDE TRANSPORTER 1"/>
    <property type="match status" value="1"/>
</dbReference>
<feature type="non-terminal residue" evidence="12">
    <location>
        <position position="1"/>
    </location>
</feature>
<dbReference type="GO" id="GO:0005778">
    <property type="term" value="C:peroxisomal membrane"/>
    <property type="evidence" value="ECO:0007669"/>
    <property type="project" value="UniProtKB-SubCell"/>
</dbReference>
<name>A0A9W7BTP3_9STRA</name>
<feature type="repeat" description="Solcar" evidence="9">
    <location>
        <begin position="214"/>
        <end position="299"/>
    </location>
</feature>
<evidence type="ECO:0000256" key="7">
    <source>
        <dbReference type="ARBA" id="ARBA00023136"/>
    </source>
</evidence>
<accession>A0A9W7BTP3</accession>
<comment type="subcellular location">
    <subcellularLocation>
        <location evidence="1">Peroxisome membrane</location>
        <topology evidence="1">Multi-pass membrane protein</topology>
    </subcellularLocation>
</comment>
<keyword evidence="5" id="KW-0677">Repeat</keyword>
<comment type="caution">
    <text evidence="12">The sequence shown here is derived from an EMBL/GenBank/DDBJ whole genome shotgun (WGS) entry which is preliminary data.</text>
</comment>
<dbReference type="GO" id="GO:0015217">
    <property type="term" value="F:ADP transmembrane transporter activity"/>
    <property type="evidence" value="ECO:0007669"/>
    <property type="project" value="InterPro"/>
</dbReference>
<evidence type="ECO:0000313" key="12">
    <source>
        <dbReference type="EMBL" id="GMH94246.1"/>
    </source>
</evidence>
<dbReference type="GO" id="GO:0006635">
    <property type="term" value="P:fatty acid beta-oxidation"/>
    <property type="evidence" value="ECO:0007669"/>
    <property type="project" value="InterPro"/>
</dbReference>
<dbReference type="InterPro" id="IPR018108">
    <property type="entry name" value="MCP_transmembrane"/>
</dbReference>
<dbReference type="GO" id="GO:0007031">
    <property type="term" value="P:peroxisome organization"/>
    <property type="evidence" value="ECO:0007669"/>
    <property type="project" value="TreeGrafter"/>
</dbReference>
<evidence type="ECO:0000256" key="9">
    <source>
        <dbReference type="PROSITE-ProRule" id="PRU00282"/>
    </source>
</evidence>
<reference evidence="13" key="1">
    <citation type="journal article" date="2023" name="Commun. Biol.">
        <title>Genome analysis of Parmales, the sister group of diatoms, reveals the evolutionary specialization of diatoms from phago-mixotrophs to photoautotrophs.</title>
        <authorList>
            <person name="Ban H."/>
            <person name="Sato S."/>
            <person name="Yoshikawa S."/>
            <person name="Yamada K."/>
            <person name="Nakamura Y."/>
            <person name="Ichinomiya M."/>
            <person name="Sato N."/>
            <person name="Blanc-Mathieu R."/>
            <person name="Endo H."/>
            <person name="Kuwata A."/>
            <person name="Ogata H."/>
        </authorList>
    </citation>
    <scope>NUCLEOTIDE SEQUENCE [LARGE SCALE GENOMIC DNA]</scope>
</reference>
<evidence type="ECO:0000256" key="8">
    <source>
        <dbReference type="ARBA" id="ARBA00023140"/>
    </source>
</evidence>
<feature type="region of interest" description="Disordered" evidence="11">
    <location>
        <begin position="34"/>
        <end position="66"/>
    </location>
</feature>
<organism evidence="12 13">
    <name type="scientific">Triparma laevis f. inornata</name>
    <dbReference type="NCBI Taxonomy" id="1714386"/>
    <lineage>
        <taxon>Eukaryota</taxon>
        <taxon>Sar</taxon>
        <taxon>Stramenopiles</taxon>
        <taxon>Ochrophyta</taxon>
        <taxon>Bolidophyceae</taxon>
        <taxon>Parmales</taxon>
        <taxon>Triparmaceae</taxon>
        <taxon>Triparma</taxon>
    </lineage>
</organism>
<feature type="non-terminal residue" evidence="12">
    <location>
        <position position="306"/>
    </location>
</feature>
<dbReference type="Pfam" id="PF00153">
    <property type="entry name" value="Mito_carr"/>
    <property type="match status" value="3"/>
</dbReference>
<proteinExistence type="inferred from homology"/>
<dbReference type="InterPro" id="IPR045900">
    <property type="entry name" value="Peroxisomal_Ade_carrier"/>
</dbReference>
<sequence>MEEVLIEALSASMGGIISSSALFPLEVVKTKMQAMDSKKDKKKEEKGQDGGDGEEETSPETSPPTALGVAKTVYSTYGVLGFYKGMHFSAIQSFMEKGLYFIAYTALKSIYKDITALDDIGTISNLGLGCIAEWCHLPFTLPLDSLTTALATDTKNRSAYLIMTSLCSEKGLAGMYSGVQAFVVLCLKPAIQYTVFEKVKAVILASKTTATKTLTAIEAFLLGMVARTVATIIVSPYTRAKVMLQSSSSDEKPDIPAMLKKIYEEEGVGGVFQGIGPELTRGVLSAALMLMVKEKIRGRVERIVKG</sequence>
<dbReference type="EMBL" id="BLQM01000551">
    <property type="protein sequence ID" value="GMH94246.1"/>
    <property type="molecule type" value="Genomic_DNA"/>
</dbReference>
<keyword evidence="3 10" id="KW-0813">Transport</keyword>
<evidence type="ECO:0000256" key="5">
    <source>
        <dbReference type="ARBA" id="ARBA00022737"/>
    </source>
</evidence>
<dbReference type="AlphaFoldDB" id="A0A9W7BTP3"/>
<keyword evidence="4 9" id="KW-0812">Transmembrane</keyword>
<dbReference type="PANTHER" id="PTHR46650:SF1">
    <property type="entry name" value="PEROXISOMAL ADENINE NUCLEOTIDE TRANSPORTER 1"/>
    <property type="match status" value="1"/>
</dbReference>
<evidence type="ECO:0000256" key="6">
    <source>
        <dbReference type="ARBA" id="ARBA00022989"/>
    </source>
</evidence>
<protein>
    <submittedName>
        <fullName evidence="12">Uncharacterized protein</fullName>
    </submittedName>
</protein>
<evidence type="ECO:0000256" key="1">
    <source>
        <dbReference type="ARBA" id="ARBA00004585"/>
    </source>
</evidence>
<evidence type="ECO:0000256" key="3">
    <source>
        <dbReference type="ARBA" id="ARBA00022448"/>
    </source>
</evidence>
<dbReference type="InterPro" id="IPR023395">
    <property type="entry name" value="MCP_dom_sf"/>
</dbReference>
<evidence type="ECO:0000256" key="11">
    <source>
        <dbReference type="SAM" id="MobiDB-lite"/>
    </source>
</evidence>
<evidence type="ECO:0000256" key="2">
    <source>
        <dbReference type="ARBA" id="ARBA00006375"/>
    </source>
</evidence>